<dbReference type="SUPFAM" id="SSF57756">
    <property type="entry name" value="Retrovirus zinc finger-like domains"/>
    <property type="match status" value="2"/>
</dbReference>
<evidence type="ECO:0000313" key="13">
    <source>
        <dbReference type="EMBL" id="CAB3233567.1"/>
    </source>
</evidence>
<feature type="domain" description="CCHC-type" evidence="12">
    <location>
        <begin position="270"/>
        <end position="285"/>
    </location>
</feature>
<dbReference type="GO" id="GO:0006397">
    <property type="term" value="P:mRNA processing"/>
    <property type="evidence" value="ECO:0007669"/>
    <property type="project" value="UniProtKB-KW"/>
</dbReference>
<proteinExistence type="evidence at transcript level"/>
<dbReference type="InterPro" id="IPR001878">
    <property type="entry name" value="Znf_CCHC"/>
</dbReference>
<dbReference type="InterPro" id="IPR000571">
    <property type="entry name" value="Znf_CCCH"/>
</dbReference>
<keyword evidence="9" id="KW-0539">Nucleus</keyword>
<feature type="zinc finger region" description="C3H1-type" evidence="10">
    <location>
        <begin position="90"/>
        <end position="117"/>
    </location>
</feature>
<dbReference type="Gene3D" id="4.10.60.10">
    <property type="entry name" value="Zinc finger, CCHC-type"/>
    <property type="match status" value="1"/>
</dbReference>
<evidence type="ECO:0000259" key="11">
    <source>
        <dbReference type="PROSITE" id="PS50103"/>
    </source>
</evidence>
<dbReference type="InterPro" id="IPR036855">
    <property type="entry name" value="Znf_CCCH_sf"/>
</dbReference>
<dbReference type="GO" id="GO:0008270">
    <property type="term" value="F:zinc ion binding"/>
    <property type="evidence" value="ECO:0007669"/>
    <property type="project" value="UniProtKB-KW"/>
</dbReference>
<accession>A0A6F9D9T8</accession>
<evidence type="ECO:0000256" key="7">
    <source>
        <dbReference type="ARBA" id="ARBA00022833"/>
    </source>
</evidence>
<dbReference type="AlphaFoldDB" id="A0A6F9D9T8"/>
<evidence type="ECO:0000256" key="5">
    <source>
        <dbReference type="ARBA" id="ARBA00022737"/>
    </source>
</evidence>
<dbReference type="InterPro" id="IPR045348">
    <property type="entry name" value="CPSF4/Yth1"/>
</dbReference>
<keyword evidence="5" id="KW-0677">Repeat</keyword>
<feature type="zinc finger region" description="C3H1-type" evidence="10">
    <location>
        <begin position="143"/>
        <end position="169"/>
    </location>
</feature>
<dbReference type="InterPro" id="IPR036875">
    <property type="entry name" value="Znf_CCHC_sf"/>
</dbReference>
<evidence type="ECO:0000256" key="4">
    <source>
        <dbReference type="ARBA" id="ARBA00022723"/>
    </source>
</evidence>
<feature type="domain" description="C3H1-type" evidence="11">
    <location>
        <begin position="143"/>
        <end position="169"/>
    </location>
</feature>
<gene>
    <name evidence="13" type="primary">Cpsf4</name>
</gene>
<dbReference type="EMBL" id="LR784159">
    <property type="protein sequence ID" value="CAB3233567.1"/>
    <property type="molecule type" value="mRNA"/>
</dbReference>
<keyword evidence="3" id="KW-0507">mRNA processing</keyword>
<dbReference type="GO" id="GO:0005634">
    <property type="term" value="C:nucleus"/>
    <property type="evidence" value="ECO:0007669"/>
    <property type="project" value="UniProtKB-SubCell"/>
</dbReference>
<sequence length="299" mass="34077">MQEVVANIDHVKFDIEYAIEQHLGVQPLPFTGMDKSGASVCTFFKLNLCQRGANCPFRHVRGDKAVVCKHWLRGLCKKGDQCEFLHEYDMSKMPECYFYARFGRCDNKDCQYQHIDPADKIKDCPWYDRGFCRHGALCKHRHRRKVMCMNYLVGFCPDGPKCKFSHPPWELPVTEQKGTKCRICSEFGHKANVCPNNSYKSLDRTPEKGSDTSGSGLVLQFNKSSAPMQPNVAKLVDDLFEQRNRMTAGGVAGLNRLKKDPVRDMSRITCFRCGQKGHYASRCAELTNSFGIPNQRLNT</sequence>
<comment type="subcellular location">
    <subcellularLocation>
        <location evidence="1">Nucleus</location>
    </subcellularLocation>
</comment>
<keyword evidence="6 10" id="KW-0863">Zinc-finger</keyword>
<evidence type="ECO:0000256" key="1">
    <source>
        <dbReference type="ARBA" id="ARBA00004123"/>
    </source>
</evidence>
<dbReference type="SUPFAM" id="SSF90229">
    <property type="entry name" value="CCCH zinc finger"/>
    <property type="match status" value="2"/>
</dbReference>
<dbReference type="PANTHER" id="PTHR23102">
    <property type="entry name" value="CLEAVAGE AND POLYADENYLATION SPECIFICITY FACTOR SUBUNIT 4-RELATED"/>
    <property type="match status" value="1"/>
</dbReference>
<dbReference type="PROSITE" id="PS50158">
    <property type="entry name" value="ZF_CCHC"/>
    <property type="match status" value="1"/>
</dbReference>
<keyword evidence="4 10" id="KW-0479">Metal-binding</keyword>
<dbReference type="Gene3D" id="4.10.1000.10">
    <property type="entry name" value="Zinc finger, CCCH-type"/>
    <property type="match status" value="2"/>
</dbReference>
<feature type="domain" description="C3H1-type" evidence="11">
    <location>
        <begin position="118"/>
        <end position="142"/>
    </location>
</feature>
<feature type="zinc finger region" description="C3H1-type" evidence="10">
    <location>
        <begin position="118"/>
        <end position="142"/>
    </location>
</feature>
<keyword evidence="8" id="KW-0694">RNA-binding</keyword>
<evidence type="ECO:0000256" key="6">
    <source>
        <dbReference type="ARBA" id="ARBA00022771"/>
    </source>
</evidence>
<feature type="domain" description="C3H1-type" evidence="11">
    <location>
        <begin position="90"/>
        <end position="117"/>
    </location>
</feature>
<evidence type="ECO:0000256" key="3">
    <source>
        <dbReference type="ARBA" id="ARBA00022664"/>
    </source>
</evidence>
<name>A0A6F9D9T8_9ASCI</name>
<dbReference type="Pfam" id="PF00098">
    <property type="entry name" value="zf-CCHC"/>
    <property type="match status" value="1"/>
</dbReference>
<dbReference type="Pfam" id="PF18345">
    <property type="entry name" value="zf_CCCH_4"/>
    <property type="match status" value="1"/>
</dbReference>
<evidence type="ECO:0000256" key="9">
    <source>
        <dbReference type="ARBA" id="ARBA00023242"/>
    </source>
</evidence>
<evidence type="ECO:0000256" key="2">
    <source>
        <dbReference type="ARBA" id="ARBA00016264"/>
    </source>
</evidence>
<dbReference type="Pfam" id="PF00642">
    <property type="entry name" value="zf-CCCH"/>
    <property type="match status" value="1"/>
</dbReference>
<evidence type="ECO:0000256" key="10">
    <source>
        <dbReference type="PROSITE-ProRule" id="PRU00723"/>
    </source>
</evidence>
<protein>
    <recommendedName>
        <fullName evidence="2">Cleavage and polyadenylation specificity factor subunit 4</fullName>
    </recommendedName>
</protein>
<evidence type="ECO:0000256" key="8">
    <source>
        <dbReference type="ARBA" id="ARBA00022884"/>
    </source>
</evidence>
<dbReference type="GO" id="GO:0003723">
    <property type="term" value="F:RNA binding"/>
    <property type="evidence" value="ECO:0007669"/>
    <property type="project" value="UniProtKB-KW"/>
</dbReference>
<feature type="domain" description="C3H1-type" evidence="11">
    <location>
        <begin position="62"/>
        <end position="89"/>
    </location>
</feature>
<dbReference type="PANTHER" id="PTHR23102:SF24">
    <property type="entry name" value="CLEAVAGE AND POLYADENYLATION SPECIFICITY FACTOR SUBUNIT 4"/>
    <property type="match status" value="1"/>
</dbReference>
<feature type="domain" description="C3H1-type" evidence="11">
    <location>
        <begin position="35"/>
        <end position="61"/>
    </location>
</feature>
<dbReference type="SMART" id="SM00356">
    <property type="entry name" value="ZnF_C3H1"/>
    <property type="match status" value="5"/>
</dbReference>
<feature type="zinc finger region" description="C3H1-type" evidence="10">
    <location>
        <begin position="35"/>
        <end position="61"/>
    </location>
</feature>
<organism evidence="13">
    <name type="scientific">Phallusia mammillata</name>
    <dbReference type="NCBI Taxonomy" id="59560"/>
    <lineage>
        <taxon>Eukaryota</taxon>
        <taxon>Metazoa</taxon>
        <taxon>Chordata</taxon>
        <taxon>Tunicata</taxon>
        <taxon>Ascidiacea</taxon>
        <taxon>Phlebobranchia</taxon>
        <taxon>Ascidiidae</taxon>
        <taxon>Phallusia</taxon>
    </lineage>
</organism>
<dbReference type="PROSITE" id="PS50103">
    <property type="entry name" value="ZF_C3H1"/>
    <property type="match status" value="5"/>
</dbReference>
<feature type="zinc finger region" description="C3H1-type" evidence="10">
    <location>
        <begin position="62"/>
        <end position="89"/>
    </location>
</feature>
<reference evidence="13" key="1">
    <citation type="submission" date="2020-04" db="EMBL/GenBank/DDBJ databases">
        <authorList>
            <person name="Neveu A P."/>
        </authorList>
    </citation>
    <scope>NUCLEOTIDE SEQUENCE</scope>
    <source>
        <tissue evidence="13">Whole embryo</tissue>
    </source>
</reference>
<dbReference type="SMART" id="SM00343">
    <property type="entry name" value="ZnF_C2HC"/>
    <property type="match status" value="2"/>
</dbReference>
<evidence type="ECO:0000259" key="12">
    <source>
        <dbReference type="PROSITE" id="PS50158"/>
    </source>
</evidence>
<dbReference type="FunFam" id="4.10.1000.10:FF:000005">
    <property type="entry name" value="cleavage and polyadenylation specificity factor subunit 4"/>
    <property type="match status" value="1"/>
</dbReference>
<keyword evidence="7 10" id="KW-0862">Zinc</keyword>